<dbReference type="GeneID" id="67183272"/>
<dbReference type="STRING" id="550540.Fbal_3050"/>
<dbReference type="InterPro" id="IPR019660">
    <property type="entry name" value="Put_sensory_transdc_reg_YbjN"/>
</dbReference>
<dbReference type="EMBL" id="CP002209">
    <property type="protein sequence ID" value="ADN77250.1"/>
    <property type="molecule type" value="Genomic_DNA"/>
</dbReference>
<feature type="signal peptide" evidence="1">
    <location>
        <begin position="1"/>
        <end position="24"/>
    </location>
</feature>
<evidence type="ECO:0000313" key="3">
    <source>
        <dbReference type="Proteomes" id="UP000006683"/>
    </source>
</evidence>
<feature type="chain" id="PRO_5003151631" description="YbjN domain-containing protein" evidence="1">
    <location>
        <begin position="25"/>
        <end position="175"/>
    </location>
</feature>
<dbReference type="CDD" id="cd17511">
    <property type="entry name" value="YbjN_AmyR-like"/>
    <property type="match status" value="1"/>
</dbReference>
<accession>E1SU06</accession>
<sequence length="175" mass="19014">MKRLRPLLGLAAALTLAGCASTEADTAASPAANTNAEPVVLETGAQALVDGTSPEAILELARGYGSAELETDSEGDPMITGRINGTQYVVYFYGCEAGQSCREVQFVAAWAGTDMDMEGVNRWNEETRYGKAYIDHEGDPVLEFTVNLYKGVTRANLDDTIDWWKVAMTAFEERF</sequence>
<dbReference type="Pfam" id="PF10722">
    <property type="entry name" value="YbjN"/>
    <property type="match status" value="1"/>
</dbReference>
<dbReference type="AlphaFoldDB" id="E1SU06"/>
<keyword evidence="1" id="KW-0732">Signal</keyword>
<dbReference type="RefSeq" id="WP_013346556.1">
    <property type="nucleotide sequence ID" value="NC_014541.1"/>
</dbReference>
<name>E1SU06_FERBD</name>
<evidence type="ECO:0000313" key="2">
    <source>
        <dbReference type="EMBL" id="ADN77250.1"/>
    </source>
</evidence>
<dbReference type="eggNOG" id="ENOG50333ZI">
    <property type="taxonomic scope" value="Bacteria"/>
</dbReference>
<evidence type="ECO:0008006" key="4">
    <source>
        <dbReference type="Google" id="ProtNLM"/>
    </source>
</evidence>
<proteinExistence type="predicted"/>
<gene>
    <name evidence="2" type="ordered locus">Fbal_3050</name>
</gene>
<reference evidence="2 3" key="1">
    <citation type="journal article" date="2010" name="Stand. Genomic Sci.">
        <title>Complete genome sequence of Ferrimonas balearica type strain (PAT).</title>
        <authorList>
            <person name="Nolan M."/>
            <person name="Sikorski J."/>
            <person name="Davenport K."/>
            <person name="Lucas S."/>
            <person name="Glavina Del Rio T."/>
            <person name="Tice H."/>
            <person name="Cheng J."/>
            <person name="Goodwin L."/>
            <person name="Pitluck S."/>
            <person name="Liolios K."/>
            <person name="Ivanova N."/>
            <person name="Mavromatis K."/>
            <person name="Ovchinnikova G."/>
            <person name="Pati A."/>
            <person name="Chen A."/>
            <person name="Palaniappan K."/>
            <person name="Land M."/>
            <person name="Hauser L."/>
            <person name="Chang Y."/>
            <person name="Jeffries C."/>
            <person name="Tapia R."/>
            <person name="Brettin T."/>
            <person name="Detter J."/>
            <person name="Han C."/>
            <person name="Yasawong M."/>
            <person name="Rohde M."/>
            <person name="Tindall B."/>
            <person name="Goker M."/>
            <person name="Woyke T."/>
            <person name="Bristow J."/>
            <person name="Eisen J."/>
            <person name="Markowitz V."/>
            <person name="Hugenholtz P."/>
            <person name="Kyrpides N."/>
            <person name="Klenk H."/>
            <person name="Lapidus A."/>
        </authorList>
    </citation>
    <scope>NUCLEOTIDE SEQUENCE [LARGE SCALE GENOMIC DNA]</scope>
    <source>
        <strain evidence="3">DSM 9799 / CCM 4581 / KCTC 23876 / PAT</strain>
    </source>
</reference>
<dbReference type="OrthoDB" id="33037at2"/>
<dbReference type="HOGENOM" id="CLU_1530339_0_0_6"/>
<dbReference type="PROSITE" id="PS51257">
    <property type="entry name" value="PROKAR_LIPOPROTEIN"/>
    <property type="match status" value="1"/>
</dbReference>
<protein>
    <recommendedName>
        <fullName evidence="4">YbjN domain-containing protein</fullName>
    </recommendedName>
</protein>
<keyword evidence="3" id="KW-1185">Reference proteome</keyword>
<evidence type="ECO:0000256" key="1">
    <source>
        <dbReference type="SAM" id="SignalP"/>
    </source>
</evidence>
<dbReference type="KEGG" id="fbl:Fbal_3050"/>
<dbReference type="Proteomes" id="UP000006683">
    <property type="component" value="Chromosome"/>
</dbReference>
<organism evidence="2 3">
    <name type="scientific">Ferrimonas balearica (strain DSM 9799 / CCM 4581 / KCTC 23876 / PAT)</name>
    <dbReference type="NCBI Taxonomy" id="550540"/>
    <lineage>
        <taxon>Bacteria</taxon>
        <taxon>Pseudomonadati</taxon>
        <taxon>Pseudomonadota</taxon>
        <taxon>Gammaproteobacteria</taxon>
        <taxon>Alteromonadales</taxon>
        <taxon>Ferrimonadaceae</taxon>
        <taxon>Ferrimonas</taxon>
    </lineage>
</organism>